<evidence type="ECO:0000256" key="6">
    <source>
        <dbReference type="SAM" id="MobiDB-lite"/>
    </source>
</evidence>
<dbReference type="PANTHER" id="PTHR11960">
    <property type="entry name" value="EUKARYOTIC TRANSLATION INITIATION FACTOR 4E RELATED"/>
    <property type="match status" value="1"/>
</dbReference>
<keyword evidence="3 5" id="KW-0694">RNA-binding</keyword>
<sequence length="472" mass="52865">MAPTTVPSANKPAMLVYSKIPGARCIEIIHHIDDLSDLRRHPARSVQHPGQFEHLQNLARTFGAFKAELLAEFDEPLKTIACQPVSELTKTADGKIAYPQLTDADVTDTEVTETETTDIEALVTELQTLTTENETLVTEFDKRFYGVKITDTESTDDESTGVESTGVESTDIESDPETTLTDLEFSDLIEAGNAELDDKLAKVRAQLTEMSRPMIPGLATNGLPVQGEGDASATASPARGKAMKEALLSKLRPPPLEHTWEFWHDRQGRESKPAWAQAEEQKQAQQSGSDPDSPTDKVNESNEYESRLVKLHVMSDLRQFWETMNHFDMSSLRLRDSVHLFHLGVKPVWEDPRNVKGGAWTFRVPKEKAPQFWKEVSMMAVGGELQSAVDNSAKRNAFIDDICGISYSVRFNSHLISIWNRDAGNQEGIDRLRDTVLGGISDDLQIRENQVYYKRHSEHAGFRFPDPSEQQK</sequence>
<comment type="similarity">
    <text evidence="5">Belongs to the eukaryotic initiation factor 4E family.</text>
</comment>
<proteinExistence type="inferred from homology"/>
<dbReference type="AlphaFoldDB" id="A0A1S8B6N1"/>
<dbReference type="GO" id="GO:0006417">
    <property type="term" value="P:regulation of translation"/>
    <property type="evidence" value="ECO:0007669"/>
    <property type="project" value="UniProtKB-KW"/>
</dbReference>
<evidence type="ECO:0000256" key="2">
    <source>
        <dbReference type="ARBA" id="ARBA00022845"/>
    </source>
</evidence>
<dbReference type="STRING" id="420778.A0A1S8B6N1"/>
<dbReference type="GO" id="GO:0016281">
    <property type="term" value="C:eukaryotic translation initiation factor 4F complex"/>
    <property type="evidence" value="ECO:0007669"/>
    <property type="project" value="TreeGrafter"/>
</dbReference>
<evidence type="ECO:0000256" key="3">
    <source>
        <dbReference type="ARBA" id="ARBA00022884"/>
    </source>
</evidence>
<keyword evidence="1 5" id="KW-0396">Initiation factor</keyword>
<feature type="compositionally biased region" description="Low complexity" evidence="6">
    <location>
        <begin position="274"/>
        <end position="286"/>
    </location>
</feature>
<gene>
    <name evidence="7" type="ORF">BK809_0004581</name>
</gene>
<reference evidence="7 8" key="1">
    <citation type="submission" date="2017-01" db="EMBL/GenBank/DDBJ databases">
        <title>Draft genome sequence of Diplodia seriata F98.1, a fungal species involved in grapevine trunk diseases.</title>
        <authorList>
            <person name="Robert-Siegwald G."/>
            <person name="Vallet J."/>
            <person name="Abou-Mansour E."/>
            <person name="Xu J."/>
            <person name="Rey P."/>
            <person name="Bertsch C."/>
            <person name="Rego C."/>
            <person name="Larignon P."/>
            <person name="Fontaine F."/>
            <person name="Lebrun M.-H."/>
        </authorList>
    </citation>
    <scope>NUCLEOTIDE SEQUENCE [LARGE SCALE GENOMIC DNA]</scope>
    <source>
        <strain evidence="7 8">F98.1</strain>
    </source>
</reference>
<dbReference type="EMBL" id="MSZU01000111">
    <property type="protein sequence ID" value="OMP83200.1"/>
    <property type="molecule type" value="Genomic_DNA"/>
</dbReference>
<dbReference type="Gene3D" id="3.30.760.10">
    <property type="entry name" value="RNA Cap, Translation Initiation Factor Eif4e"/>
    <property type="match status" value="1"/>
</dbReference>
<keyword evidence="2" id="KW-0810">Translation regulation</keyword>
<dbReference type="InterPro" id="IPR001040">
    <property type="entry name" value="TIF_eIF_4E"/>
</dbReference>
<feature type="region of interest" description="Disordered" evidence="6">
    <location>
        <begin position="153"/>
        <end position="177"/>
    </location>
</feature>
<dbReference type="Pfam" id="PF01652">
    <property type="entry name" value="IF4E"/>
    <property type="match status" value="1"/>
</dbReference>
<evidence type="ECO:0000313" key="8">
    <source>
        <dbReference type="Proteomes" id="UP000190776"/>
    </source>
</evidence>
<evidence type="ECO:0000313" key="7">
    <source>
        <dbReference type="EMBL" id="OMP83200.1"/>
    </source>
</evidence>
<comment type="caution">
    <text evidence="7">The sequence shown here is derived from an EMBL/GenBank/DDBJ whole genome shotgun (WGS) entry which is preliminary data.</text>
</comment>
<evidence type="ECO:0000256" key="5">
    <source>
        <dbReference type="RuleBase" id="RU004374"/>
    </source>
</evidence>
<dbReference type="SUPFAM" id="SSF55418">
    <property type="entry name" value="eIF4e-like"/>
    <property type="match status" value="1"/>
</dbReference>
<dbReference type="Proteomes" id="UP000190776">
    <property type="component" value="Unassembled WGS sequence"/>
</dbReference>
<dbReference type="GO" id="GO:0003743">
    <property type="term" value="F:translation initiation factor activity"/>
    <property type="evidence" value="ECO:0007669"/>
    <property type="project" value="UniProtKB-KW"/>
</dbReference>
<keyword evidence="4 5" id="KW-0648">Protein biosynthesis</keyword>
<name>A0A1S8B6N1_9PEZI</name>
<protein>
    <submittedName>
        <fullName evidence="7">Eukaryotic translation initiation factor 4E-4</fullName>
    </submittedName>
</protein>
<dbReference type="OrthoDB" id="17977at2759"/>
<organism evidence="7 8">
    <name type="scientific">Diplodia seriata</name>
    <dbReference type="NCBI Taxonomy" id="420778"/>
    <lineage>
        <taxon>Eukaryota</taxon>
        <taxon>Fungi</taxon>
        <taxon>Dikarya</taxon>
        <taxon>Ascomycota</taxon>
        <taxon>Pezizomycotina</taxon>
        <taxon>Dothideomycetes</taxon>
        <taxon>Dothideomycetes incertae sedis</taxon>
        <taxon>Botryosphaeriales</taxon>
        <taxon>Botryosphaeriaceae</taxon>
        <taxon>Diplodia</taxon>
    </lineage>
</organism>
<evidence type="ECO:0000256" key="1">
    <source>
        <dbReference type="ARBA" id="ARBA00022540"/>
    </source>
</evidence>
<dbReference type="InterPro" id="IPR023398">
    <property type="entry name" value="TIF_eIF4e-like"/>
</dbReference>
<feature type="region of interest" description="Disordered" evidence="6">
    <location>
        <begin position="214"/>
        <end position="242"/>
    </location>
</feature>
<evidence type="ECO:0000256" key="4">
    <source>
        <dbReference type="ARBA" id="ARBA00022917"/>
    </source>
</evidence>
<dbReference type="GO" id="GO:0000340">
    <property type="term" value="F:RNA 7-methylguanosine cap binding"/>
    <property type="evidence" value="ECO:0007669"/>
    <property type="project" value="TreeGrafter"/>
</dbReference>
<feature type="region of interest" description="Disordered" evidence="6">
    <location>
        <begin position="267"/>
        <end position="302"/>
    </location>
</feature>
<accession>A0A1S8B6N1</accession>
<dbReference type="PANTHER" id="PTHR11960:SF66">
    <property type="entry name" value="EUKARYOTIC TRANSLATION INITIATION FACTOR 4E TYPE 3"/>
    <property type="match status" value="1"/>
</dbReference>